<name>A0ABQ2EUJ7_9DEIO</name>
<gene>
    <name evidence="1" type="ORF">GCM10008955_19990</name>
</gene>
<comment type="caution">
    <text evidence="1">The sequence shown here is derived from an EMBL/GenBank/DDBJ whole genome shotgun (WGS) entry which is preliminary data.</text>
</comment>
<organism evidence="1 2">
    <name type="scientific">Deinococcus malanensis</name>
    <dbReference type="NCBI Taxonomy" id="1706855"/>
    <lineage>
        <taxon>Bacteria</taxon>
        <taxon>Thermotogati</taxon>
        <taxon>Deinococcota</taxon>
        <taxon>Deinococci</taxon>
        <taxon>Deinococcales</taxon>
        <taxon>Deinococcaceae</taxon>
        <taxon>Deinococcus</taxon>
    </lineage>
</organism>
<evidence type="ECO:0000313" key="2">
    <source>
        <dbReference type="Proteomes" id="UP000647587"/>
    </source>
</evidence>
<protein>
    <submittedName>
        <fullName evidence="1">Uncharacterized protein</fullName>
    </submittedName>
</protein>
<reference evidence="2" key="1">
    <citation type="journal article" date="2019" name="Int. J. Syst. Evol. Microbiol.">
        <title>The Global Catalogue of Microorganisms (GCM) 10K type strain sequencing project: providing services to taxonomists for standard genome sequencing and annotation.</title>
        <authorList>
            <consortium name="The Broad Institute Genomics Platform"/>
            <consortium name="The Broad Institute Genome Sequencing Center for Infectious Disease"/>
            <person name="Wu L."/>
            <person name="Ma J."/>
        </authorList>
    </citation>
    <scope>NUCLEOTIDE SEQUENCE [LARGE SCALE GENOMIC DNA]</scope>
    <source>
        <strain evidence="2">JCM 30331</strain>
    </source>
</reference>
<sequence>MVSVQGVQGMWRLVGRDVAQNQQGPLAGRSGPHVDRGQLVVSLAVAVFEPVGVPEQLQF</sequence>
<keyword evidence="2" id="KW-1185">Reference proteome</keyword>
<accession>A0ABQ2EUJ7</accession>
<dbReference type="Proteomes" id="UP000647587">
    <property type="component" value="Unassembled WGS sequence"/>
</dbReference>
<proteinExistence type="predicted"/>
<evidence type="ECO:0000313" key="1">
    <source>
        <dbReference type="EMBL" id="GGK26242.1"/>
    </source>
</evidence>
<dbReference type="EMBL" id="BMPP01000007">
    <property type="protein sequence ID" value="GGK26242.1"/>
    <property type="molecule type" value="Genomic_DNA"/>
</dbReference>